<dbReference type="AlphaFoldDB" id="A0A0N5A6Z9"/>
<sequence length="252" mass="29699">MNTYRNRIFSVGSNNLYLSVTNSNYITNAVILCSYNGLRPMPLNKVEVSIINELEKGCNFMTYLGVVINHDTRKWSEVNKVLLGQRYSQFVQFLLSVLPRGKSVKLKIAKEYEKDNNFLIYILTKVRSKRVESIELYSLYDILWYSKFIDITRYKVRRQTPYLRTFRLDIESMEKFSNLPNFDKLLKKFLDCFKELKYFSLELCSTDPTNGMKIAFKILGYAEVIDIDVTPDILSRWIGMDNKPCVIFHIYE</sequence>
<name>A0A0N5A6Z9_PARTI</name>
<evidence type="ECO:0000313" key="1">
    <source>
        <dbReference type="Proteomes" id="UP000038045"/>
    </source>
</evidence>
<organism evidence="1 2">
    <name type="scientific">Parastrongyloides trichosuri</name>
    <name type="common">Possum-specific nematode worm</name>
    <dbReference type="NCBI Taxonomy" id="131310"/>
    <lineage>
        <taxon>Eukaryota</taxon>
        <taxon>Metazoa</taxon>
        <taxon>Ecdysozoa</taxon>
        <taxon>Nematoda</taxon>
        <taxon>Chromadorea</taxon>
        <taxon>Rhabditida</taxon>
        <taxon>Tylenchina</taxon>
        <taxon>Panagrolaimomorpha</taxon>
        <taxon>Strongyloidoidea</taxon>
        <taxon>Strongyloididae</taxon>
        <taxon>Parastrongyloides</taxon>
    </lineage>
</organism>
<keyword evidence="1" id="KW-1185">Reference proteome</keyword>
<protein>
    <submittedName>
        <fullName evidence="2">PX domain-containing protein</fullName>
    </submittedName>
</protein>
<proteinExistence type="predicted"/>
<dbReference type="WBParaSite" id="PTRK_0001779000.1">
    <property type="protein sequence ID" value="PTRK_0001779000.1"/>
    <property type="gene ID" value="PTRK_0001779000"/>
</dbReference>
<accession>A0A0N5A6Z9</accession>
<evidence type="ECO:0000313" key="2">
    <source>
        <dbReference type="WBParaSite" id="PTRK_0001779000.1"/>
    </source>
</evidence>
<reference evidence="2" key="1">
    <citation type="submission" date="2017-02" db="UniProtKB">
        <authorList>
            <consortium name="WormBaseParasite"/>
        </authorList>
    </citation>
    <scope>IDENTIFICATION</scope>
</reference>
<dbReference type="Proteomes" id="UP000038045">
    <property type="component" value="Unplaced"/>
</dbReference>